<keyword evidence="7 8" id="KW-0472">Membrane</keyword>
<accession>A0ABT3R214</accession>
<reference evidence="10 11" key="1">
    <citation type="journal article" date="2016" name="Int. J. Syst. Evol. Microbiol.">
        <title>Labrenzia salina sp. nov., isolated from the rhizosphere of the halophyte Arthrocnemum macrostachyum.</title>
        <authorList>
            <person name="Camacho M."/>
            <person name="Redondo-Gomez S."/>
            <person name="Rodriguez-Llorente I."/>
            <person name="Rohde M."/>
            <person name="Sproer C."/>
            <person name="Schumann P."/>
            <person name="Klenk H.P."/>
            <person name="Montero-Calasanz M.D.C."/>
        </authorList>
    </citation>
    <scope>NUCLEOTIDE SEQUENCE [LARGE SCALE GENOMIC DNA]</scope>
    <source>
        <strain evidence="10 11">DSM 29163</strain>
    </source>
</reference>
<keyword evidence="6 8" id="KW-1133">Transmembrane helix</keyword>
<name>A0ABT3R214_9HYPH</name>
<evidence type="ECO:0000313" key="10">
    <source>
        <dbReference type="EMBL" id="MCX2723007.1"/>
    </source>
</evidence>
<evidence type="ECO:0000256" key="6">
    <source>
        <dbReference type="ARBA" id="ARBA00022989"/>
    </source>
</evidence>
<evidence type="ECO:0000256" key="5">
    <source>
        <dbReference type="ARBA" id="ARBA00022692"/>
    </source>
</evidence>
<dbReference type="Gene3D" id="1.20.1720.10">
    <property type="entry name" value="Multidrug resistance protein D"/>
    <property type="match status" value="1"/>
</dbReference>
<feature type="domain" description="Major facilitator superfamily (MFS) profile" evidence="9">
    <location>
        <begin position="16"/>
        <end position="404"/>
    </location>
</feature>
<protein>
    <recommendedName>
        <fullName evidence="8">Bcr/CflA family efflux transporter</fullName>
    </recommendedName>
</protein>
<dbReference type="PROSITE" id="PS50850">
    <property type="entry name" value="MFS"/>
    <property type="match status" value="1"/>
</dbReference>
<feature type="transmembrane region" description="Helical" evidence="8">
    <location>
        <begin position="165"/>
        <end position="187"/>
    </location>
</feature>
<feature type="transmembrane region" description="Helical" evidence="8">
    <location>
        <begin position="241"/>
        <end position="267"/>
    </location>
</feature>
<evidence type="ECO:0000313" key="11">
    <source>
        <dbReference type="Proteomes" id="UP001300261"/>
    </source>
</evidence>
<evidence type="ECO:0000256" key="8">
    <source>
        <dbReference type="RuleBase" id="RU365088"/>
    </source>
</evidence>
<dbReference type="InterPro" id="IPR036259">
    <property type="entry name" value="MFS_trans_sf"/>
</dbReference>
<evidence type="ECO:0000259" key="9">
    <source>
        <dbReference type="PROSITE" id="PS50850"/>
    </source>
</evidence>
<feature type="transmembrane region" description="Helical" evidence="8">
    <location>
        <begin position="376"/>
        <end position="397"/>
    </location>
</feature>
<feature type="transmembrane region" description="Helical" evidence="8">
    <location>
        <begin position="279"/>
        <end position="301"/>
    </location>
</feature>
<dbReference type="InterPro" id="IPR004812">
    <property type="entry name" value="Efflux_drug-R_Bcr/CmlA"/>
</dbReference>
<evidence type="ECO:0000256" key="4">
    <source>
        <dbReference type="ARBA" id="ARBA00022475"/>
    </source>
</evidence>
<dbReference type="SUPFAM" id="SSF103473">
    <property type="entry name" value="MFS general substrate transporter"/>
    <property type="match status" value="1"/>
</dbReference>
<dbReference type="EMBL" id="JAPEVI010000003">
    <property type="protein sequence ID" value="MCX2723007.1"/>
    <property type="molecule type" value="Genomic_DNA"/>
</dbReference>
<feature type="transmembrane region" description="Helical" evidence="8">
    <location>
        <begin position="313"/>
        <end position="336"/>
    </location>
</feature>
<dbReference type="NCBIfam" id="TIGR00710">
    <property type="entry name" value="efflux_Bcr_CflA"/>
    <property type="match status" value="1"/>
</dbReference>
<evidence type="ECO:0000256" key="7">
    <source>
        <dbReference type="ARBA" id="ARBA00023136"/>
    </source>
</evidence>
<keyword evidence="3 8" id="KW-0813">Transport</keyword>
<gene>
    <name evidence="10" type="ORF">ON753_11575</name>
</gene>
<dbReference type="InterPro" id="IPR020846">
    <property type="entry name" value="MFS_dom"/>
</dbReference>
<dbReference type="PANTHER" id="PTHR23502">
    <property type="entry name" value="MAJOR FACILITATOR SUPERFAMILY"/>
    <property type="match status" value="1"/>
</dbReference>
<evidence type="ECO:0000256" key="3">
    <source>
        <dbReference type="ARBA" id="ARBA00022448"/>
    </source>
</evidence>
<organism evidence="10 11">
    <name type="scientific">Roseibium salinum</name>
    <dbReference type="NCBI Taxonomy" id="1604349"/>
    <lineage>
        <taxon>Bacteria</taxon>
        <taxon>Pseudomonadati</taxon>
        <taxon>Pseudomonadota</taxon>
        <taxon>Alphaproteobacteria</taxon>
        <taxon>Hyphomicrobiales</taxon>
        <taxon>Stappiaceae</taxon>
        <taxon>Roseibium</taxon>
    </lineage>
</organism>
<comment type="subcellular location">
    <subcellularLocation>
        <location evidence="8">Cell inner membrane</location>
        <topology evidence="8">Multi-pass membrane protein</topology>
    </subcellularLocation>
    <subcellularLocation>
        <location evidence="1">Cell membrane</location>
        <topology evidence="1">Multi-pass membrane protein</topology>
    </subcellularLocation>
</comment>
<feature type="transmembrane region" description="Helical" evidence="8">
    <location>
        <begin position="17"/>
        <end position="35"/>
    </location>
</feature>
<dbReference type="Proteomes" id="UP001300261">
    <property type="component" value="Unassembled WGS sequence"/>
</dbReference>
<keyword evidence="11" id="KW-1185">Reference proteome</keyword>
<keyword evidence="8" id="KW-0997">Cell inner membrane</keyword>
<proteinExistence type="inferred from homology"/>
<dbReference type="PRINTS" id="PR01036">
    <property type="entry name" value="TCRTETB"/>
</dbReference>
<feature type="transmembrane region" description="Helical" evidence="8">
    <location>
        <begin position="107"/>
        <end position="128"/>
    </location>
</feature>
<keyword evidence="4" id="KW-1003">Cell membrane</keyword>
<feature type="transmembrane region" description="Helical" evidence="8">
    <location>
        <begin position="217"/>
        <end position="235"/>
    </location>
</feature>
<keyword evidence="5 8" id="KW-0812">Transmembrane</keyword>
<dbReference type="Pfam" id="PF07690">
    <property type="entry name" value="MFS_1"/>
    <property type="match status" value="1"/>
</dbReference>
<comment type="similarity">
    <text evidence="2 8">Belongs to the major facilitator superfamily. Bcr/CmlA family.</text>
</comment>
<evidence type="ECO:0000256" key="2">
    <source>
        <dbReference type="ARBA" id="ARBA00006236"/>
    </source>
</evidence>
<comment type="caution">
    <text evidence="10">The sequence shown here is derived from an EMBL/GenBank/DDBJ whole genome shotgun (WGS) entry which is preliminary data.</text>
</comment>
<dbReference type="InterPro" id="IPR011701">
    <property type="entry name" value="MFS"/>
</dbReference>
<dbReference type="CDD" id="cd17320">
    <property type="entry name" value="MFS_MdfA_MDR_like"/>
    <property type="match status" value="1"/>
</dbReference>
<feature type="transmembrane region" description="Helical" evidence="8">
    <location>
        <begin position="41"/>
        <end position="70"/>
    </location>
</feature>
<evidence type="ECO:0000256" key="1">
    <source>
        <dbReference type="ARBA" id="ARBA00004651"/>
    </source>
</evidence>
<feature type="transmembrane region" description="Helical" evidence="8">
    <location>
        <begin position="140"/>
        <end position="159"/>
    </location>
</feature>
<dbReference type="PANTHER" id="PTHR23502:SF132">
    <property type="entry name" value="POLYAMINE TRANSPORTER 2-RELATED"/>
    <property type="match status" value="1"/>
</dbReference>
<feature type="transmembrane region" description="Helical" evidence="8">
    <location>
        <begin position="348"/>
        <end position="370"/>
    </location>
</feature>
<dbReference type="RefSeq" id="WP_265962670.1">
    <property type="nucleotide sequence ID" value="NZ_JAPEVI010000003.1"/>
</dbReference>
<sequence>MTAGHSQSTGIQKKPSIAVLIAISAISPLAMQIYLPSLAGMMVVFSATAGEIQLSMSAFFVAIAVSQLFWGPLSDQFGRRPVIIVGMALFVIGSLLCLVAPTIEALIAARVIQAAGGCTGVVIGRAIVRDLHGPSQAASMIGFVTMGMAVMPTIAPAMGGVLDQFYGWQGGFVLMLIFGVGVLWASIRHLPETHTERSSVGARQVLRSYMALFSQPLYWSYALTAAFSALAYFAYLGGAPFIAAELLSLSAAEMGFFFMFVALGYIAGNFLSGKFAERIGMFPMILAGTLTGVCAVSLLAGSASLGLLTPLGLFLPMFVLGLGNGICLPSALAGAVSVRPDLAGAASGLTASLQVGTGALAGTAVAWLYADSFLAGSPWGMILIMAMGMSLSLLAALSIRRVSGSEEAVPAE</sequence>
<feature type="transmembrane region" description="Helical" evidence="8">
    <location>
        <begin position="82"/>
        <end position="101"/>
    </location>
</feature>